<reference evidence="1 2" key="1">
    <citation type="submission" date="2015-03" db="EMBL/GenBank/DDBJ databases">
        <authorList>
            <consortium name="Pathogen Informatics"/>
        </authorList>
    </citation>
    <scope>NUCLEOTIDE SEQUENCE [LARGE SCALE GENOMIC DNA]</scope>
    <source>
        <strain evidence="1 2">Bir 172</strain>
    </source>
</reference>
<protein>
    <submittedName>
        <fullName evidence="1">Uncharacterized protein</fullName>
    </submittedName>
</protein>
<gene>
    <name evidence="1" type="ORF">ERS027646_04040</name>
</gene>
<name>A0A655AQ64_MYCTX</name>
<dbReference type="EMBL" id="CNGE01001099">
    <property type="protein sequence ID" value="CKT71311.1"/>
    <property type="molecule type" value="Genomic_DNA"/>
</dbReference>
<dbReference type="Proteomes" id="UP000048948">
    <property type="component" value="Unassembled WGS sequence"/>
</dbReference>
<evidence type="ECO:0000313" key="2">
    <source>
        <dbReference type="Proteomes" id="UP000048948"/>
    </source>
</evidence>
<sequence length="144" mass="14236">MGFISLPTSTKLRSLAEGAAPPIAVNLCISSDAIMALCDQPKTVTAFPVVASSTMIASCKMVKPSSTDVLRTKLLTPVSGYNSSGVKTACSARRTDLQRIGGVNIDGGGSGIPVGPKNKVVKFAGNGGIIAAAAGVGAAAGTAS</sequence>
<organism evidence="1 2">
    <name type="scientific">Mycobacterium tuberculosis</name>
    <dbReference type="NCBI Taxonomy" id="1773"/>
    <lineage>
        <taxon>Bacteria</taxon>
        <taxon>Bacillati</taxon>
        <taxon>Actinomycetota</taxon>
        <taxon>Actinomycetes</taxon>
        <taxon>Mycobacteriales</taxon>
        <taxon>Mycobacteriaceae</taxon>
        <taxon>Mycobacterium</taxon>
        <taxon>Mycobacterium tuberculosis complex</taxon>
    </lineage>
</organism>
<dbReference type="AlphaFoldDB" id="A0A655AQ64"/>
<proteinExistence type="predicted"/>
<evidence type="ECO:0000313" key="1">
    <source>
        <dbReference type="EMBL" id="CKT71311.1"/>
    </source>
</evidence>
<accession>A0A655AQ64</accession>